<evidence type="ECO:0000256" key="1">
    <source>
        <dbReference type="SAM" id="Phobius"/>
    </source>
</evidence>
<feature type="transmembrane region" description="Helical" evidence="1">
    <location>
        <begin position="217"/>
        <end position="235"/>
    </location>
</feature>
<keyword evidence="3" id="KW-1185">Reference proteome</keyword>
<feature type="transmembrane region" description="Helical" evidence="1">
    <location>
        <begin position="407"/>
        <end position="427"/>
    </location>
</feature>
<proteinExistence type="predicted"/>
<dbReference type="EMBL" id="JAOQJX010000012">
    <property type="protein sequence ID" value="MCU6747769.1"/>
    <property type="molecule type" value="Genomic_DNA"/>
</dbReference>
<name>A0ABT2TBV7_9FIRM</name>
<reference evidence="2 3" key="1">
    <citation type="journal article" date="2021" name="ISME Commun">
        <title>Automated analysis of genomic sequences facilitates high-throughput and comprehensive description of bacteria.</title>
        <authorList>
            <person name="Hitch T.C.A."/>
        </authorList>
    </citation>
    <scope>NUCLEOTIDE SEQUENCE [LARGE SCALE GENOMIC DNA]</scope>
    <source>
        <strain evidence="2 3">H2_18</strain>
    </source>
</reference>
<dbReference type="NCBIfam" id="TIGR04370">
    <property type="entry name" value="glyco_rpt_poly"/>
    <property type="match status" value="1"/>
</dbReference>
<gene>
    <name evidence="2" type="ORF">OCV51_08910</name>
</gene>
<feature type="transmembrane region" description="Helical" evidence="1">
    <location>
        <begin position="65"/>
        <end position="84"/>
    </location>
</feature>
<accession>A0ABT2TBV7</accession>
<evidence type="ECO:0000313" key="2">
    <source>
        <dbReference type="EMBL" id="MCU6747769.1"/>
    </source>
</evidence>
<organism evidence="2 3">
    <name type="scientific">Faecalicatena acetigenes</name>
    <dbReference type="NCBI Taxonomy" id="2981790"/>
    <lineage>
        <taxon>Bacteria</taxon>
        <taxon>Bacillati</taxon>
        <taxon>Bacillota</taxon>
        <taxon>Clostridia</taxon>
        <taxon>Lachnospirales</taxon>
        <taxon>Lachnospiraceae</taxon>
        <taxon>Faecalicatena</taxon>
    </lineage>
</organism>
<dbReference type="Proteomes" id="UP001652394">
    <property type="component" value="Unassembled WGS sequence"/>
</dbReference>
<dbReference type="InterPro" id="IPR029468">
    <property type="entry name" value="O-ag_pol_Wzy"/>
</dbReference>
<keyword evidence="1" id="KW-0472">Membrane</keyword>
<keyword evidence="1" id="KW-0812">Transmembrane</keyword>
<feature type="transmembrane region" description="Helical" evidence="1">
    <location>
        <begin position="271"/>
        <end position="290"/>
    </location>
</feature>
<feature type="transmembrane region" description="Helical" evidence="1">
    <location>
        <begin position="192"/>
        <end position="210"/>
    </location>
</feature>
<evidence type="ECO:0000313" key="3">
    <source>
        <dbReference type="Proteomes" id="UP001652394"/>
    </source>
</evidence>
<protein>
    <submittedName>
        <fullName evidence="2">O-antigen polysaccharide polymerase Wzy family protein</fullName>
    </submittedName>
</protein>
<dbReference type="RefSeq" id="WP_267304100.1">
    <property type="nucleotide sequence ID" value="NZ_JAOQJX010000012.1"/>
</dbReference>
<dbReference type="Pfam" id="PF14296">
    <property type="entry name" value="O-ag_pol_Wzy"/>
    <property type="match status" value="1"/>
</dbReference>
<feature type="transmembrane region" description="Helical" evidence="1">
    <location>
        <begin position="39"/>
        <end position="58"/>
    </location>
</feature>
<comment type="caution">
    <text evidence="2">The sequence shown here is derived from an EMBL/GenBank/DDBJ whole genome shotgun (WGS) entry which is preliminary data.</text>
</comment>
<feature type="transmembrane region" description="Helical" evidence="1">
    <location>
        <begin position="104"/>
        <end position="124"/>
    </location>
</feature>
<feature type="transmembrane region" description="Helical" evidence="1">
    <location>
        <begin position="145"/>
        <end position="165"/>
    </location>
</feature>
<feature type="transmembrane region" description="Helical" evidence="1">
    <location>
        <begin position="16"/>
        <end position="33"/>
    </location>
</feature>
<sequence length="499" mass="56998">MNKLKYYMGKIPCKQNVGVLFLGIISLAVWSIGLLKKDFNIALVGLLLLYGINVLYGIKNFSKSFLYLFMQITIFTFLLSRPFIGLCRGTEWWNTASQAKENIWFALKLLFLTETALLVGSNLADRIYRTKKAINKKHEDTSNMAEAMRIVSFMIFLVSMFFYLLEQFEPVLAIGTGNYLEYYTNFTSKLPGIVHTAASFMKYSLCIFLATLPSKKMAIMPLILYVFSTLPSLLIGVRNPFVLSLFFALSYFLLRDYLVDDKKWIGKVEKGIIIICTPLLMLFMVVYASVRSGAGIKIGNFLGMISEFFYSQGVSFDVLCIGYGYTSGLKNLKPVNYTFGGIIDYLYRGSVGQTIFHTEPLTSYNSIFNAENSNSLSHALSYLSMKDQYLEGRGRGSSYLLEVATDFGFIGVFIFSVLLGALLLYMVYGFGKKMLVNTIILACLQNIFFIPRAEATGWLTFIVTLQFWMCVAGCYFCVYWWQKWKLSEWFKDHVKRRRK</sequence>
<keyword evidence="1" id="KW-1133">Transmembrane helix</keyword>
<feature type="transmembrane region" description="Helical" evidence="1">
    <location>
        <begin position="457"/>
        <end position="481"/>
    </location>
</feature>